<feature type="region of interest" description="Disordered" evidence="1">
    <location>
        <begin position="53"/>
        <end position="81"/>
    </location>
</feature>
<accession>A0A2T3XXN2</accession>
<organism evidence="2 3">
    <name type="scientific">Trinickia symbiotica</name>
    <dbReference type="NCBI Taxonomy" id="863227"/>
    <lineage>
        <taxon>Bacteria</taxon>
        <taxon>Pseudomonadati</taxon>
        <taxon>Pseudomonadota</taxon>
        <taxon>Betaproteobacteria</taxon>
        <taxon>Burkholderiales</taxon>
        <taxon>Burkholderiaceae</taxon>
        <taxon>Trinickia</taxon>
    </lineage>
</organism>
<reference evidence="2 3" key="1">
    <citation type="submission" date="2018-03" db="EMBL/GenBank/DDBJ databases">
        <title>Whole genome analyses suggest that Burkholderia sensu lato contains two further novel genera in the rhizoxinica-symbiotica group Mycetohabitans gen. nov., and Trinickia gen. nov.: implications for the evolution of diazotrophy and nodulation in the Burkholderiaceae.</title>
        <authorList>
            <person name="Estrada De Los Santos P."/>
            <person name="Palmer M."/>
            <person name="Chavez-Ramirez B."/>
            <person name="Steenkamp E.T."/>
            <person name="Hirsch A.M."/>
            <person name="Manyaka P."/>
            <person name="Maluk M."/>
            <person name="Lafos M."/>
            <person name="Crook M."/>
            <person name="Gross E."/>
            <person name="Simon M.F."/>
            <person name="Bueno Dos Reis Junior F."/>
            <person name="Poole P.S."/>
            <person name="Venter S.N."/>
            <person name="James E.K."/>
        </authorList>
    </citation>
    <scope>NUCLEOTIDE SEQUENCE [LARGE SCALE GENOMIC DNA]</scope>
    <source>
        <strain evidence="2 3">JPY-366</strain>
    </source>
</reference>
<comment type="caution">
    <text evidence="2">The sequence shown here is derived from an EMBL/GenBank/DDBJ whole genome shotgun (WGS) entry which is preliminary data.</text>
</comment>
<gene>
    <name evidence="2" type="ORF">C9I57_06245</name>
</gene>
<protein>
    <submittedName>
        <fullName evidence="2">Uncharacterized protein</fullName>
    </submittedName>
</protein>
<evidence type="ECO:0000313" key="3">
    <source>
        <dbReference type="Proteomes" id="UP000240638"/>
    </source>
</evidence>
<dbReference type="EMBL" id="PYUC01000003">
    <property type="protein sequence ID" value="PTB21273.1"/>
    <property type="molecule type" value="Genomic_DNA"/>
</dbReference>
<proteinExistence type="predicted"/>
<evidence type="ECO:0000313" key="2">
    <source>
        <dbReference type="EMBL" id="PTB21273.1"/>
    </source>
</evidence>
<dbReference type="AlphaFoldDB" id="A0A2T3XXN2"/>
<evidence type="ECO:0000256" key="1">
    <source>
        <dbReference type="SAM" id="MobiDB-lite"/>
    </source>
</evidence>
<dbReference type="Proteomes" id="UP000240638">
    <property type="component" value="Unassembled WGS sequence"/>
</dbReference>
<sequence length="81" mass="8684">MRAALREKRATQHNACNVAVAAMQHRMGLIYNVTVILMGQPAELPFAKSGPCVHDPPGKAENGQPVSCREERTGDASSLPT</sequence>
<name>A0A2T3XXN2_9BURK</name>